<proteinExistence type="predicted"/>
<evidence type="ECO:0000313" key="1">
    <source>
        <dbReference type="EMBL" id="CAB3391762.1"/>
    </source>
</evidence>
<keyword evidence="2" id="KW-1185">Reference proteome</keyword>
<sequence>MKSMAASTGRPLADHVALITGASGDIGAAIAKELADAGAHVALHYHRRLEAALLAASACRASGVEAVVLEADLTRSDEARDLVRRASDSLGPLRILVNAAGNTAYKLLIDTEEEEWDHLLALNLKAVYATCRAALPAMIRRGYGRIINIASIWGETGGAGEVAYSAAKGGLIAFTRALAKEVARTGVTVNAVSPGPVDTGMLGPFSPEERAQIADQIPIGRLGTPHDVARAVLFLSRPDSDWITGQTLRPNGGQYP</sequence>
<evidence type="ECO:0000313" key="2">
    <source>
        <dbReference type="Proteomes" id="UP000501793"/>
    </source>
</evidence>
<reference evidence="1" key="1">
    <citation type="submission" date="2020-04" db="EMBL/GenBank/DDBJ databases">
        <authorList>
            <person name="Hogendoorn C."/>
        </authorList>
    </citation>
    <scope>NUCLEOTIDE SEQUENCE</scope>
    <source>
        <strain evidence="1">FAVT5</strain>
    </source>
</reference>
<name>A0ACA8Z8I1_9BACL</name>
<accession>A0ACA8Z8I1</accession>
<organism evidence="1 2">
    <name type="scientific">Kyrpidia spormannii</name>
    <dbReference type="NCBI Taxonomy" id="2055160"/>
    <lineage>
        <taxon>Bacteria</taxon>
        <taxon>Bacillati</taxon>
        <taxon>Bacillota</taxon>
        <taxon>Bacilli</taxon>
        <taxon>Bacillales</taxon>
        <taxon>Alicyclobacillaceae</taxon>
        <taxon>Kyrpidia</taxon>
    </lineage>
</organism>
<protein>
    <submittedName>
        <fullName evidence="1">Uncharacterized oxidoreductase YmfI</fullName>
        <ecNumber evidence="1">1.-.-.-</ecNumber>
    </submittedName>
</protein>
<dbReference type="EMBL" id="LR792684">
    <property type="protein sequence ID" value="CAB3391762.1"/>
    <property type="molecule type" value="Genomic_DNA"/>
</dbReference>
<dbReference type="Proteomes" id="UP000501793">
    <property type="component" value="Chromosome"/>
</dbReference>
<dbReference type="EC" id="1.-.-.-" evidence="1"/>
<gene>
    <name evidence="1" type="primary">ymfI</name>
    <name evidence="1" type="ORF">FAVT5_1534</name>
</gene>
<keyword evidence="1" id="KW-0560">Oxidoreductase</keyword>